<dbReference type="SUPFAM" id="SSF53474">
    <property type="entry name" value="alpha/beta-Hydrolases"/>
    <property type="match status" value="1"/>
</dbReference>
<dbReference type="PANTHER" id="PTHR48081">
    <property type="entry name" value="AB HYDROLASE SUPERFAMILY PROTEIN C4A8.06C"/>
    <property type="match status" value="1"/>
</dbReference>
<dbReference type="GeneID" id="93506008"/>
<evidence type="ECO:0000259" key="4">
    <source>
        <dbReference type="Pfam" id="PF07859"/>
    </source>
</evidence>
<comment type="caution">
    <text evidence="5">The sequence shown here is derived from an EMBL/GenBank/DDBJ whole genome shotgun (WGS) entry which is preliminary data.</text>
</comment>
<gene>
    <name evidence="5" type="ORF">ACH4WX_03375</name>
</gene>
<keyword evidence="6" id="KW-1185">Reference proteome</keyword>
<keyword evidence="2 5" id="KW-0378">Hydrolase</keyword>
<comment type="similarity">
    <text evidence="1">Belongs to the 'GDXG' lipolytic enzyme family.</text>
</comment>
<dbReference type="PROSITE" id="PS01174">
    <property type="entry name" value="LIPASE_GDXG_SER"/>
    <property type="match status" value="1"/>
</dbReference>
<dbReference type="GO" id="GO:0016787">
    <property type="term" value="F:hydrolase activity"/>
    <property type="evidence" value="ECO:0007669"/>
    <property type="project" value="UniProtKB-KW"/>
</dbReference>
<evidence type="ECO:0000256" key="3">
    <source>
        <dbReference type="PROSITE-ProRule" id="PRU10038"/>
    </source>
</evidence>
<dbReference type="InterPro" id="IPR033140">
    <property type="entry name" value="Lipase_GDXG_put_SER_AS"/>
</dbReference>
<dbReference type="InterPro" id="IPR013094">
    <property type="entry name" value="AB_hydrolase_3"/>
</dbReference>
<feature type="domain" description="Alpha/beta hydrolase fold-3" evidence="4">
    <location>
        <begin position="80"/>
        <end position="287"/>
    </location>
</feature>
<feature type="active site" evidence="3">
    <location>
        <position position="158"/>
    </location>
</feature>
<dbReference type="InterPro" id="IPR002168">
    <property type="entry name" value="Lipase_GDXG_HIS_AS"/>
</dbReference>
<dbReference type="Pfam" id="PF07859">
    <property type="entry name" value="Abhydrolase_3"/>
    <property type="match status" value="1"/>
</dbReference>
<proteinExistence type="inferred from homology"/>
<evidence type="ECO:0000313" key="5">
    <source>
        <dbReference type="EMBL" id="MFI1459744.1"/>
    </source>
</evidence>
<protein>
    <submittedName>
        <fullName evidence="5">Alpha/beta hydrolase</fullName>
    </submittedName>
</protein>
<evidence type="ECO:0000256" key="2">
    <source>
        <dbReference type="ARBA" id="ARBA00022801"/>
    </source>
</evidence>
<dbReference type="RefSeq" id="WP_033241526.1">
    <property type="nucleotide sequence ID" value="NZ_JBIRUQ010000001.1"/>
</dbReference>
<dbReference type="EMBL" id="JBIRUQ010000001">
    <property type="protein sequence ID" value="MFI1459744.1"/>
    <property type="molecule type" value="Genomic_DNA"/>
</dbReference>
<dbReference type="InterPro" id="IPR029058">
    <property type="entry name" value="AB_hydrolase_fold"/>
</dbReference>
<dbReference type="PROSITE" id="PS01173">
    <property type="entry name" value="LIPASE_GDXG_HIS"/>
    <property type="match status" value="1"/>
</dbReference>
<dbReference type="Gene3D" id="3.40.50.1820">
    <property type="entry name" value="alpha/beta hydrolase"/>
    <property type="match status" value="1"/>
</dbReference>
<dbReference type="Proteomes" id="UP001611263">
    <property type="component" value="Unassembled WGS sequence"/>
</dbReference>
<evidence type="ECO:0000256" key="1">
    <source>
        <dbReference type="ARBA" id="ARBA00010515"/>
    </source>
</evidence>
<organism evidence="5 6">
    <name type="scientific">Nocardia carnea</name>
    <dbReference type="NCBI Taxonomy" id="37328"/>
    <lineage>
        <taxon>Bacteria</taxon>
        <taxon>Bacillati</taxon>
        <taxon>Actinomycetota</taxon>
        <taxon>Actinomycetes</taxon>
        <taxon>Mycobacteriales</taxon>
        <taxon>Nocardiaceae</taxon>
        <taxon>Nocardia</taxon>
    </lineage>
</organism>
<accession>A0ABW7TIW2</accession>
<evidence type="ECO:0000313" key="6">
    <source>
        <dbReference type="Proteomes" id="UP001611263"/>
    </source>
</evidence>
<dbReference type="InterPro" id="IPR050300">
    <property type="entry name" value="GDXG_lipolytic_enzyme"/>
</dbReference>
<dbReference type="PANTHER" id="PTHR48081:SF8">
    <property type="entry name" value="ALPHA_BETA HYDROLASE FOLD-3 DOMAIN-CONTAINING PROTEIN-RELATED"/>
    <property type="match status" value="1"/>
</dbReference>
<reference evidence="5 6" key="1">
    <citation type="submission" date="2024-10" db="EMBL/GenBank/DDBJ databases">
        <title>The Natural Products Discovery Center: Release of the First 8490 Sequenced Strains for Exploring Actinobacteria Biosynthetic Diversity.</title>
        <authorList>
            <person name="Kalkreuter E."/>
            <person name="Kautsar S.A."/>
            <person name="Yang D."/>
            <person name="Bader C.D."/>
            <person name="Teijaro C.N."/>
            <person name="Fluegel L."/>
            <person name="Davis C.M."/>
            <person name="Simpson J.R."/>
            <person name="Lauterbach L."/>
            <person name="Steele A.D."/>
            <person name="Gui C."/>
            <person name="Meng S."/>
            <person name="Li G."/>
            <person name="Viehrig K."/>
            <person name="Ye F."/>
            <person name="Su P."/>
            <person name="Kiefer A.F."/>
            <person name="Nichols A."/>
            <person name="Cepeda A.J."/>
            <person name="Yan W."/>
            <person name="Fan B."/>
            <person name="Jiang Y."/>
            <person name="Adhikari A."/>
            <person name="Zheng C.-J."/>
            <person name="Schuster L."/>
            <person name="Cowan T.M."/>
            <person name="Smanski M.J."/>
            <person name="Chevrette M.G."/>
            <person name="De Carvalho L.P.S."/>
            <person name="Shen B."/>
        </authorList>
    </citation>
    <scope>NUCLEOTIDE SEQUENCE [LARGE SCALE GENOMIC DNA]</scope>
    <source>
        <strain evidence="5 6">NPDC020568</strain>
    </source>
</reference>
<sequence length="312" mass="33459">MEKLDAQVRELLTALSENSPALPWDVSISSYRSAGEKLVALAGEPSFECDVRDFEIHLPGRAIKARSYRPKGAVGAVPGVVYFHGGGFVRGSLESHDRLCRELSIRGGFSVIAVEYRLAPEATFPSAHDDAMDCFRWVSDHSDELSIDRDALAVAGDSAGAMLAAATAVGIRERANGAMVKAQGLLCPVLDATLTSTSVEQYSQAPILPRPVLEWCIDQYFPNVQARLSPAASPLMKESLAGAPPALIFSSEVDPVSDDARRYSAGLEASGVGSELCEYAGMPHSFFLLAGVLEEGERAIVCFAEKLSRLLR</sequence>
<name>A0ABW7TIW2_9NOCA</name>